<dbReference type="EMBL" id="JARQWQ010000033">
    <property type="protein sequence ID" value="KAK2561263.1"/>
    <property type="molecule type" value="Genomic_DNA"/>
</dbReference>
<dbReference type="Proteomes" id="UP001249851">
    <property type="component" value="Unassembled WGS sequence"/>
</dbReference>
<dbReference type="Pfam" id="PF20706">
    <property type="entry name" value="GT4-conflict"/>
    <property type="match status" value="2"/>
</dbReference>
<evidence type="ECO:0000256" key="1">
    <source>
        <dbReference type="ARBA" id="ARBA00022676"/>
    </source>
</evidence>
<feature type="region of interest" description="Disordered" evidence="3">
    <location>
        <begin position="464"/>
        <end position="484"/>
    </location>
</feature>
<dbReference type="GO" id="GO:0016757">
    <property type="term" value="F:glycosyltransferase activity"/>
    <property type="evidence" value="ECO:0007669"/>
    <property type="project" value="UniProtKB-KW"/>
</dbReference>
<evidence type="ECO:0000256" key="2">
    <source>
        <dbReference type="ARBA" id="ARBA00022679"/>
    </source>
</evidence>
<feature type="region of interest" description="Disordered" evidence="3">
    <location>
        <begin position="514"/>
        <end position="549"/>
    </location>
</feature>
<sequence>MASNIRKMAYNQSPGVGSDSWHFDGFLKNADAFFDTTYVQFVLIGFEIMSQDEVCQQASAAQISKGQILNITLLASEWKSSAGGLSTLNRELAIHLAQIQNVRVSLLVPEGACNDEDKREARSFGISILDAKKCVGLDPLVWLSNPPQDHKIDVIVGHGVKLGCQVQLIKRHAQFQNCKWVHVVHTAPEDLSKYKDYSNPNSKGEEKHWDEVELCKSADLVVPFGDLVAKQNPKDEKDDFIVLLCGRGDEEDFEVKGYNIAVEAFADQQLKGKRYSLLFVGSPEGKQDEGFGLVALEALKQLEVREFVKSRERMKAHFLCKKVELMVMEDALKGFGLVALEALSAGLPILVGGNSGFARAIEDIPLGSYSVVDSEDPSKWAECVVGVRDKHKVVLQENKMLKDGYRKEYCWKTQCEELVDRLWKMVYGTSVAQTVAVDDLFEHCHSAVSEPYPRTMQQHIEKGAVTLGRGQEGTSRTSGTSDGLIMPELAGGTSGAQTVAADDLGEECPRAVSESVCQPDPTTMQPHIEKGADTSGRGNEETSGTSGDELTMSELADVFIKLKIEAGGLNEEQKKDVYDMLTPQVTTFMKTRNYSKHKVLGVRALIEFLERGYNLSQVALDVGSLIISLNCKTLKGLDQLWKDYCSGHLNKVAERYLVTDKMKRKLNLRNINLKTTIDEENYFNCRKVLMGSSGEADRTTFSSQQGAVDQGTASVTGIATAADNEELLVKQEDTDWMIRKEKAIVKQKDTNWMIRKKKAIVS</sequence>
<name>A0AAD9QHA7_ACRCE</name>
<reference evidence="4" key="1">
    <citation type="journal article" date="2023" name="G3 (Bethesda)">
        <title>Whole genome assembly and annotation of the endangered Caribbean coral Acropora cervicornis.</title>
        <authorList>
            <person name="Selwyn J.D."/>
            <person name="Vollmer S.V."/>
        </authorList>
    </citation>
    <scope>NUCLEOTIDE SEQUENCE</scope>
    <source>
        <strain evidence="4">K2</strain>
    </source>
</reference>
<comment type="caution">
    <text evidence="4">The sequence shown here is derived from an EMBL/GenBank/DDBJ whole genome shotgun (WGS) entry which is preliminary data.</text>
</comment>
<accession>A0AAD9QHA7</accession>
<keyword evidence="1" id="KW-0328">Glycosyltransferase</keyword>
<reference evidence="4" key="2">
    <citation type="journal article" date="2023" name="Science">
        <title>Genomic signatures of disease resistance in endangered staghorn corals.</title>
        <authorList>
            <person name="Vollmer S.V."/>
            <person name="Selwyn J.D."/>
            <person name="Despard B.A."/>
            <person name="Roesel C.L."/>
        </authorList>
    </citation>
    <scope>NUCLEOTIDE SEQUENCE</scope>
    <source>
        <strain evidence="4">K2</strain>
    </source>
</reference>
<dbReference type="Gene3D" id="3.40.50.2000">
    <property type="entry name" value="Glycogen Phosphorylase B"/>
    <property type="match status" value="1"/>
</dbReference>
<keyword evidence="2" id="KW-0808">Transferase</keyword>
<dbReference type="SUPFAM" id="SSF53756">
    <property type="entry name" value="UDP-Glycosyltransferase/glycogen phosphorylase"/>
    <property type="match status" value="1"/>
</dbReference>
<dbReference type="AlphaFoldDB" id="A0AAD9QHA7"/>
<evidence type="ECO:0008006" key="6">
    <source>
        <dbReference type="Google" id="ProtNLM"/>
    </source>
</evidence>
<proteinExistence type="predicted"/>
<feature type="compositionally biased region" description="Polar residues" evidence="3">
    <location>
        <begin position="472"/>
        <end position="481"/>
    </location>
</feature>
<evidence type="ECO:0000313" key="4">
    <source>
        <dbReference type="EMBL" id="KAK2561263.1"/>
    </source>
</evidence>
<protein>
    <recommendedName>
        <fullName evidence="6">Glycosyl transferase family 1 domain-containing protein</fullName>
    </recommendedName>
</protein>
<evidence type="ECO:0000256" key="3">
    <source>
        <dbReference type="SAM" id="MobiDB-lite"/>
    </source>
</evidence>
<organism evidence="4 5">
    <name type="scientific">Acropora cervicornis</name>
    <name type="common">Staghorn coral</name>
    <dbReference type="NCBI Taxonomy" id="6130"/>
    <lineage>
        <taxon>Eukaryota</taxon>
        <taxon>Metazoa</taxon>
        <taxon>Cnidaria</taxon>
        <taxon>Anthozoa</taxon>
        <taxon>Hexacorallia</taxon>
        <taxon>Scleractinia</taxon>
        <taxon>Astrocoeniina</taxon>
        <taxon>Acroporidae</taxon>
        <taxon>Acropora</taxon>
    </lineage>
</organism>
<evidence type="ECO:0000313" key="5">
    <source>
        <dbReference type="Proteomes" id="UP001249851"/>
    </source>
</evidence>
<dbReference type="CDD" id="cd03801">
    <property type="entry name" value="GT4_PimA-like"/>
    <property type="match status" value="1"/>
</dbReference>
<dbReference type="PANTHER" id="PTHR12526:SF510">
    <property type="entry name" value="D-INOSITOL 3-PHOSPHATE GLYCOSYLTRANSFERASE"/>
    <property type="match status" value="1"/>
</dbReference>
<gene>
    <name evidence="4" type="ORF">P5673_015741</name>
</gene>
<dbReference type="PANTHER" id="PTHR12526">
    <property type="entry name" value="GLYCOSYLTRANSFERASE"/>
    <property type="match status" value="1"/>
</dbReference>
<keyword evidence="5" id="KW-1185">Reference proteome</keyword>